<dbReference type="EMBL" id="JAWJWE010000004">
    <property type="protein sequence ID" value="KAK6636508.1"/>
    <property type="molecule type" value="Genomic_DNA"/>
</dbReference>
<evidence type="ECO:0000313" key="3">
    <source>
        <dbReference type="Proteomes" id="UP001359485"/>
    </source>
</evidence>
<evidence type="ECO:0000313" key="2">
    <source>
        <dbReference type="EMBL" id="KAK6640637.1"/>
    </source>
</evidence>
<dbReference type="AlphaFoldDB" id="A0AAN8S7X0"/>
<evidence type="ECO:0000313" key="4">
    <source>
        <dbReference type="Proteomes" id="UP001372834"/>
    </source>
</evidence>
<name>A0AAN8S7X0_POLSC</name>
<protein>
    <submittedName>
        <fullName evidence="1">Uncharacterized protein</fullName>
    </submittedName>
</protein>
<keyword evidence="3" id="KW-1185">Reference proteome</keyword>
<gene>
    <name evidence="1" type="ORF">RUM43_010169</name>
    <name evidence="2" type="ORF">RUM44_012333</name>
</gene>
<dbReference type="Proteomes" id="UP001372834">
    <property type="component" value="Unassembled WGS sequence"/>
</dbReference>
<dbReference type="Proteomes" id="UP001359485">
    <property type="component" value="Unassembled WGS sequence"/>
</dbReference>
<evidence type="ECO:0000313" key="1">
    <source>
        <dbReference type="EMBL" id="KAK6636508.1"/>
    </source>
</evidence>
<reference evidence="1 4" key="1">
    <citation type="submission" date="2023-10" db="EMBL/GenBank/DDBJ databases">
        <title>Genomes of two closely related lineages of the louse Polyplax serrata with different host specificities.</title>
        <authorList>
            <person name="Martinu J."/>
            <person name="Tarabai H."/>
            <person name="Stefka J."/>
            <person name="Hypsa V."/>
        </authorList>
    </citation>
    <scope>NUCLEOTIDE SEQUENCE [LARGE SCALE GENOMIC DNA]</scope>
    <source>
        <strain evidence="2">98ZLc_SE</strain>
        <strain evidence="1">HR10_N</strain>
    </source>
</reference>
<accession>A0AAN8S7X0</accession>
<dbReference type="EMBL" id="JAWJWF010000001">
    <property type="protein sequence ID" value="KAK6640637.1"/>
    <property type="molecule type" value="Genomic_DNA"/>
</dbReference>
<sequence>MFAQAIDPSATFVRPRVDFLDFNLVITGEDDQISDFVYKHGMENMLPIAHGEMGKRAEIKRKGKEAPEEKRQTRKFLGNCLFPSKWLTTINSVKSKKDF</sequence>
<organism evidence="1 4">
    <name type="scientific">Polyplax serrata</name>
    <name type="common">Common mouse louse</name>
    <dbReference type="NCBI Taxonomy" id="468196"/>
    <lineage>
        <taxon>Eukaryota</taxon>
        <taxon>Metazoa</taxon>
        <taxon>Ecdysozoa</taxon>
        <taxon>Arthropoda</taxon>
        <taxon>Hexapoda</taxon>
        <taxon>Insecta</taxon>
        <taxon>Pterygota</taxon>
        <taxon>Neoptera</taxon>
        <taxon>Paraneoptera</taxon>
        <taxon>Psocodea</taxon>
        <taxon>Troctomorpha</taxon>
        <taxon>Phthiraptera</taxon>
        <taxon>Anoplura</taxon>
        <taxon>Polyplacidae</taxon>
        <taxon>Polyplax</taxon>
    </lineage>
</organism>
<comment type="caution">
    <text evidence="1">The sequence shown here is derived from an EMBL/GenBank/DDBJ whole genome shotgun (WGS) entry which is preliminary data.</text>
</comment>
<proteinExistence type="predicted"/>